<evidence type="ECO:0000256" key="1">
    <source>
        <dbReference type="ARBA" id="ARBA00022448"/>
    </source>
</evidence>
<evidence type="ECO:0000313" key="7">
    <source>
        <dbReference type="Proteomes" id="UP001213000"/>
    </source>
</evidence>
<comment type="caution">
    <text evidence="6">The sequence shown here is derived from an EMBL/GenBank/DDBJ whole genome shotgun (WGS) entry which is preliminary data.</text>
</comment>
<gene>
    <name evidence="6" type="ORF">NP233_g9966</name>
</gene>
<evidence type="ECO:0000313" key="6">
    <source>
        <dbReference type="EMBL" id="KAJ3561813.1"/>
    </source>
</evidence>
<evidence type="ECO:0000256" key="2">
    <source>
        <dbReference type="ARBA" id="ARBA00022737"/>
    </source>
</evidence>
<accession>A0AAD5VJF6</accession>
<dbReference type="Gene3D" id="3.40.50.300">
    <property type="entry name" value="P-loop containing nucleotide triphosphate hydrolases"/>
    <property type="match status" value="1"/>
</dbReference>
<dbReference type="AlphaFoldDB" id="A0AAD5VJF6"/>
<keyword evidence="2" id="KW-0677">Repeat</keyword>
<dbReference type="Proteomes" id="UP001213000">
    <property type="component" value="Unassembled WGS sequence"/>
</dbReference>
<feature type="transmembrane region" description="Helical" evidence="3">
    <location>
        <begin position="57"/>
        <end position="77"/>
    </location>
</feature>
<feature type="chain" id="PRO_5042115736" description="ABC transporter domain-containing protein" evidence="4">
    <location>
        <begin position="17"/>
        <end position="269"/>
    </location>
</feature>
<dbReference type="PANTHER" id="PTHR19229:SF36">
    <property type="entry name" value="ATP-BINDING CASSETTE SUB-FAMILY A MEMBER 2"/>
    <property type="match status" value="1"/>
</dbReference>
<evidence type="ECO:0000256" key="4">
    <source>
        <dbReference type="SAM" id="SignalP"/>
    </source>
</evidence>
<dbReference type="InterPro" id="IPR027417">
    <property type="entry name" value="P-loop_NTPase"/>
</dbReference>
<organism evidence="6 7">
    <name type="scientific">Leucocoprinus birnbaumii</name>
    <dbReference type="NCBI Taxonomy" id="56174"/>
    <lineage>
        <taxon>Eukaryota</taxon>
        <taxon>Fungi</taxon>
        <taxon>Dikarya</taxon>
        <taxon>Basidiomycota</taxon>
        <taxon>Agaricomycotina</taxon>
        <taxon>Agaricomycetes</taxon>
        <taxon>Agaricomycetidae</taxon>
        <taxon>Agaricales</taxon>
        <taxon>Agaricineae</taxon>
        <taxon>Agaricaceae</taxon>
        <taxon>Leucocoprinus</taxon>
    </lineage>
</organism>
<keyword evidence="7" id="KW-1185">Reference proteome</keyword>
<keyword evidence="1" id="KW-0813">Transport</keyword>
<proteinExistence type="predicted"/>
<dbReference type="EMBL" id="JANIEX010000949">
    <property type="protein sequence ID" value="KAJ3561813.1"/>
    <property type="molecule type" value="Genomic_DNA"/>
</dbReference>
<dbReference type="InterPro" id="IPR003439">
    <property type="entry name" value="ABC_transporter-like_ATP-bd"/>
</dbReference>
<dbReference type="PANTHER" id="PTHR19229">
    <property type="entry name" value="ATP-BINDING CASSETTE TRANSPORTER SUBFAMILY A ABCA"/>
    <property type="match status" value="1"/>
</dbReference>
<feature type="transmembrane region" description="Helical" evidence="3">
    <location>
        <begin position="31"/>
        <end position="50"/>
    </location>
</feature>
<reference evidence="6" key="1">
    <citation type="submission" date="2022-07" db="EMBL/GenBank/DDBJ databases">
        <title>Genome Sequence of Leucocoprinus birnbaumii.</title>
        <authorList>
            <person name="Buettner E."/>
        </authorList>
    </citation>
    <scope>NUCLEOTIDE SEQUENCE</scope>
    <source>
        <strain evidence="6">VT141</strain>
    </source>
</reference>
<dbReference type="SUPFAM" id="SSF52540">
    <property type="entry name" value="P-loop containing nucleoside triphosphate hydrolases"/>
    <property type="match status" value="1"/>
</dbReference>
<keyword evidence="3" id="KW-0472">Membrane</keyword>
<dbReference type="GO" id="GO:0016020">
    <property type="term" value="C:membrane"/>
    <property type="evidence" value="ECO:0007669"/>
    <property type="project" value="InterPro"/>
</dbReference>
<keyword evidence="4" id="KW-0732">Signal</keyword>
<name>A0AAD5VJF6_9AGAR</name>
<dbReference type="GO" id="GO:0016887">
    <property type="term" value="F:ATP hydrolysis activity"/>
    <property type="evidence" value="ECO:0007669"/>
    <property type="project" value="InterPro"/>
</dbReference>
<dbReference type="InterPro" id="IPR026082">
    <property type="entry name" value="ABCA"/>
</dbReference>
<dbReference type="GO" id="GO:0005319">
    <property type="term" value="F:lipid transporter activity"/>
    <property type="evidence" value="ECO:0007669"/>
    <property type="project" value="TreeGrafter"/>
</dbReference>
<evidence type="ECO:0000256" key="3">
    <source>
        <dbReference type="SAM" id="Phobius"/>
    </source>
</evidence>
<dbReference type="GO" id="GO:0005524">
    <property type="term" value="F:ATP binding"/>
    <property type="evidence" value="ECO:0007669"/>
    <property type="project" value="InterPro"/>
</dbReference>
<sequence>MILAVHLLLPLSLASSSFFVAAPFGKSPQLAAVVSTFLAIMLAVIALVLGHAHDGTAVIFTLIFPPAFYIFAIRAIAGWENHLHPMNALQPLCGNPSIGPQIDHHGFEWCRQIYFIVHHRWLVMTNKQNRHLRWWCLLPSSWHHGHCTTKNVPFPELTCLQTLRVWPIKWSDQSDSKEDLEQLLRDCDLGKKIHANANTLSGSQKRKLQLAIGLLGGSSIVLVDECTSGVDPLGRHALWRTLTSFRDDRSVAAAASLNSWIRDKALYSP</sequence>
<dbReference type="GO" id="GO:0140359">
    <property type="term" value="F:ABC-type transporter activity"/>
    <property type="evidence" value="ECO:0007669"/>
    <property type="project" value="InterPro"/>
</dbReference>
<feature type="signal peptide" evidence="4">
    <location>
        <begin position="1"/>
        <end position="16"/>
    </location>
</feature>
<keyword evidence="3" id="KW-1133">Transmembrane helix</keyword>
<keyword evidence="3" id="KW-0812">Transmembrane</keyword>
<feature type="domain" description="ABC transporter" evidence="5">
    <location>
        <begin position="145"/>
        <end position="228"/>
    </location>
</feature>
<evidence type="ECO:0000259" key="5">
    <source>
        <dbReference type="Pfam" id="PF00005"/>
    </source>
</evidence>
<protein>
    <recommendedName>
        <fullName evidence="5">ABC transporter domain-containing protein</fullName>
    </recommendedName>
</protein>
<dbReference type="Pfam" id="PF00005">
    <property type="entry name" value="ABC_tran"/>
    <property type="match status" value="1"/>
</dbReference>